<name>A0A9P6FZH8_9FUNG</name>
<sequence length="81" mass="8788">RTSIFLVSVGKKPQDVVKVLKTEFGLDQKGANEISEQLPGDAEDVNEDKLPGVLLGHNFEENNANAIASKVSKAGGYLRYE</sequence>
<evidence type="ECO:0000313" key="1">
    <source>
        <dbReference type="EMBL" id="KAF9584294.1"/>
    </source>
</evidence>
<gene>
    <name evidence="1" type="ORF">BGW38_006947</name>
</gene>
<keyword evidence="2" id="KW-1185">Reference proteome</keyword>
<feature type="non-terminal residue" evidence="1">
    <location>
        <position position="1"/>
    </location>
</feature>
<reference evidence="1" key="1">
    <citation type="journal article" date="2020" name="Fungal Divers.">
        <title>Resolving the Mortierellaceae phylogeny through synthesis of multi-gene phylogenetics and phylogenomics.</title>
        <authorList>
            <person name="Vandepol N."/>
            <person name="Liber J."/>
            <person name="Desiro A."/>
            <person name="Na H."/>
            <person name="Kennedy M."/>
            <person name="Barry K."/>
            <person name="Grigoriev I.V."/>
            <person name="Miller A.N."/>
            <person name="O'Donnell K."/>
            <person name="Stajich J.E."/>
            <person name="Bonito G."/>
        </authorList>
    </citation>
    <scope>NUCLEOTIDE SEQUENCE</scope>
    <source>
        <strain evidence="1">KOD1015</strain>
    </source>
</reference>
<dbReference type="Proteomes" id="UP000780801">
    <property type="component" value="Unassembled WGS sequence"/>
</dbReference>
<comment type="caution">
    <text evidence="1">The sequence shown here is derived from an EMBL/GenBank/DDBJ whole genome shotgun (WGS) entry which is preliminary data.</text>
</comment>
<dbReference type="EMBL" id="JAABOA010000450">
    <property type="protein sequence ID" value="KAF9584294.1"/>
    <property type="molecule type" value="Genomic_DNA"/>
</dbReference>
<proteinExistence type="predicted"/>
<protein>
    <submittedName>
        <fullName evidence="1">Uncharacterized protein</fullName>
    </submittedName>
</protein>
<evidence type="ECO:0000313" key="2">
    <source>
        <dbReference type="Proteomes" id="UP000780801"/>
    </source>
</evidence>
<accession>A0A9P6FZH8</accession>
<organism evidence="1 2">
    <name type="scientific">Lunasporangiospora selenospora</name>
    <dbReference type="NCBI Taxonomy" id="979761"/>
    <lineage>
        <taxon>Eukaryota</taxon>
        <taxon>Fungi</taxon>
        <taxon>Fungi incertae sedis</taxon>
        <taxon>Mucoromycota</taxon>
        <taxon>Mortierellomycotina</taxon>
        <taxon>Mortierellomycetes</taxon>
        <taxon>Mortierellales</taxon>
        <taxon>Mortierellaceae</taxon>
        <taxon>Lunasporangiospora</taxon>
    </lineage>
</organism>
<dbReference type="AlphaFoldDB" id="A0A9P6FZH8"/>